<dbReference type="InterPro" id="IPR036412">
    <property type="entry name" value="HAD-like_sf"/>
</dbReference>
<dbReference type="InterPro" id="IPR001757">
    <property type="entry name" value="P_typ_ATPase"/>
</dbReference>
<dbReference type="GO" id="GO:0016887">
    <property type="term" value="F:ATP hydrolysis activity"/>
    <property type="evidence" value="ECO:0007669"/>
    <property type="project" value="InterPro"/>
</dbReference>
<feature type="transmembrane region" description="Helical" evidence="19">
    <location>
        <begin position="198"/>
        <end position="216"/>
    </location>
</feature>
<dbReference type="GO" id="GO:0005524">
    <property type="term" value="F:ATP binding"/>
    <property type="evidence" value="ECO:0007669"/>
    <property type="project" value="UniProtKB-UniRule"/>
</dbReference>
<sequence>MQEAQIQITGMTCAACSARIEKVLSRKDGIRSAEVSLALGQAVVRYEPARIESGAVFDAIERLGYGAHAPRRPQAALADESASYRMRFWLAFGLSVPLLWAMLAQHLAWLAQYTPSLLTEPWLQWGIASLLQFGVGYPFYYGAYQALRSRSANMDTLVVISTTIAYFYSHYHVFRSGGTEQSHAHGYTQAQAHTHGELYFDAIAMILCAVLLGKWLEALARGRALRQLEALYELREGTARRVIAEQTERVSTERVPAERIAPGDRIALERGEAIAADGLVERGAAEIDEAMLTGESAPVLKRAGDRVYAGTRCTSGGLIVRADRTYRQTRLTALIDLVERAQRDKPPIQRTLDTIAAYFVPLMLLCAVATYVGWLLAAGGQDQPAAAALKHALAVLLVACPCALGLAAPVSLLIAGTQAARSGVLFARGSALQRLRQCTIVLMDKTGTLTDGTATLTRLQSVDGRERELLALAGAVAVHSLHPLAQAVAAAARERLGEPGPAARYAEHPGCGMEGRVGGVRVCVGSRSWLLEQAVKGLGDAHGPTGMAGAETTLYIAADGECVGRLHVGHRLRADARSAIRRLQRRVRVWMVTGDEPAAAAAVAAQVGIVQVRAGMRPEHKLELIRELQRRGERVAMVGDGINDAPALAAADVGIAMGNGADAAKAAGDIVLTASRLSAMTDAHWWSEATMRNVRQNLCFALLYNGVAVPLAASGQLEPRLACLGMAASSVLVVGNALRLQRMRPQEARR</sequence>
<dbReference type="Gene3D" id="3.40.1110.10">
    <property type="entry name" value="Calcium-transporting ATPase, cytoplasmic domain N"/>
    <property type="match status" value="1"/>
</dbReference>
<dbReference type="FunFam" id="3.30.70.100:FF:000005">
    <property type="entry name" value="Copper-exporting P-type ATPase A"/>
    <property type="match status" value="1"/>
</dbReference>
<dbReference type="SUPFAM" id="SSF81653">
    <property type="entry name" value="Calcium ATPase, transduction domain A"/>
    <property type="match status" value="1"/>
</dbReference>
<keyword evidence="22" id="KW-1185">Reference proteome</keyword>
<feature type="transmembrane region" description="Helical" evidence="19">
    <location>
        <begin position="355"/>
        <end position="377"/>
    </location>
</feature>
<keyword evidence="13" id="KW-1278">Translocase</keyword>
<feature type="domain" description="HMA" evidence="20">
    <location>
        <begin position="2"/>
        <end position="68"/>
    </location>
</feature>
<dbReference type="InterPro" id="IPR023299">
    <property type="entry name" value="ATPase_P-typ_cyto_dom_N"/>
</dbReference>
<keyword evidence="16" id="KW-0406">Ion transport</keyword>
<keyword evidence="11 19" id="KW-0067">ATP-binding</keyword>
<dbReference type="CDD" id="cd00371">
    <property type="entry name" value="HMA"/>
    <property type="match status" value="1"/>
</dbReference>
<dbReference type="GO" id="GO:0140581">
    <property type="term" value="F:P-type monovalent copper transporter activity"/>
    <property type="evidence" value="ECO:0007669"/>
    <property type="project" value="UniProtKB-EC"/>
</dbReference>
<dbReference type="Pfam" id="PF00403">
    <property type="entry name" value="HMA"/>
    <property type="match status" value="1"/>
</dbReference>
<evidence type="ECO:0000256" key="10">
    <source>
        <dbReference type="ARBA" id="ARBA00022796"/>
    </source>
</evidence>
<dbReference type="Gene3D" id="3.40.50.1000">
    <property type="entry name" value="HAD superfamily/HAD-like"/>
    <property type="match status" value="1"/>
</dbReference>
<evidence type="ECO:0000256" key="2">
    <source>
        <dbReference type="ARBA" id="ARBA00006024"/>
    </source>
</evidence>
<evidence type="ECO:0000256" key="11">
    <source>
        <dbReference type="ARBA" id="ARBA00022840"/>
    </source>
</evidence>
<keyword evidence="8 19" id="KW-0479">Metal-binding</keyword>
<dbReference type="PROSITE" id="PS01047">
    <property type="entry name" value="HMA_1"/>
    <property type="match status" value="1"/>
</dbReference>
<gene>
    <name evidence="21" type="ORF">IDH44_19490</name>
</gene>
<name>A0A927BV39_9BACL</name>
<comment type="catalytic activity">
    <reaction evidence="18">
        <text>Cu(+)(in) + ATP + H2O = Cu(+)(out) + ADP + phosphate + H(+)</text>
        <dbReference type="Rhea" id="RHEA:25792"/>
        <dbReference type="ChEBI" id="CHEBI:15377"/>
        <dbReference type="ChEBI" id="CHEBI:15378"/>
        <dbReference type="ChEBI" id="CHEBI:30616"/>
        <dbReference type="ChEBI" id="CHEBI:43474"/>
        <dbReference type="ChEBI" id="CHEBI:49552"/>
        <dbReference type="ChEBI" id="CHEBI:456216"/>
        <dbReference type="EC" id="7.2.2.8"/>
    </reaction>
</comment>
<dbReference type="PROSITE" id="PS01229">
    <property type="entry name" value="COF_2"/>
    <property type="match status" value="1"/>
</dbReference>
<dbReference type="GO" id="GO:0043682">
    <property type="term" value="F:P-type divalent copper transporter activity"/>
    <property type="evidence" value="ECO:0007669"/>
    <property type="project" value="TreeGrafter"/>
</dbReference>
<dbReference type="PROSITE" id="PS00154">
    <property type="entry name" value="ATPASE_E1_E2"/>
    <property type="match status" value="1"/>
</dbReference>
<keyword evidence="10" id="KW-0187">Copper transport</keyword>
<dbReference type="InterPro" id="IPR036163">
    <property type="entry name" value="HMA_dom_sf"/>
</dbReference>
<keyword evidence="4" id="KW-0813">Transport</keyword>
<evidence type="ECO:0000256" key="14">
    <source>
        <dbReference type="ARBA" id="ARBA00022989"/>
    </source>
</evidence>
<dbReference type="InterPro" id="IPR018303">
    <property type="entry name" value="ATPase_P-typ_P_site"/>
</dbReference>
<organism evidence="21 22">
    <name type="scientific">Paenibacillus sabuli</name>
    <dbReference type="NCBI Taxonomy" id="2772509"/>
    <lineage>
        <taxon>Bacteria</taxon>
        <taxon>Bacillati</taxon>
        <taxon>Bacillota</taxon>
        <taxon>Bacilli</taxon>
        <taxon>Bacillales</taxon>
        <taxon>Paenibacillaceae</taxon>
        <taxon>Paenibacillus</taxon>
    </lineage>
</organism>
<dbReference type="SFLD" id="SFLDF00027">
    <property type="entry name" value="p-type_atpase"/>
    <property type="match status" value="1"/>
</dbReference>
<evidence type="ECO:0000256" key="19">
    <source>
        <dbReference type="RuleBase" id="RU362081"/>
    </source>
</evidence>
<evidence type="ECO:0000313" key="21">
    <source>
        <dbReference type="EMBL" id="MBD2847391.1"/>
    </source>
</evidence>
<dbReference type="EMBL" id="JACXIZ010000036">
    <property type="protein sequence ID" value="MBD2847391.1"/>
    <property type="molecule type" value="Genomic_DNA"/>
</dbReference>
<keyword evidence="12" id="KW-0460">Magnesium</keyword>
<evidence type="ECO:0000256" key="13">
    <source>
        <dbReference type="ARBA" id="ARBA00022967"/>
    </source>
</evidence>
<keyword evidence="7 19" id="KW-0812">Transmembrane</keyword>
<dbReference type="PANTHER" id="PTHR43520">
    <property type="entry name" value="ATP7, ISOFORM B"/>
    <property type="match status" value="1"/>
</dbReference>
<dbReference type="SUPFAM" id="SSF81665">
    <property type="entry name" value="Calcium ATPase, transmembrane domain M"/>
    <property type="match status" value="1"/>
</dbReference>
<dbReference type="GO" id="GO:0005886">
    <property type="term" value="C:plasma membrane"/>
    <property type="evidence" value="ECO:0007669"/>
    <property type="project" value="UniProtKB-SubCell"/>
</dbReference>
<dbReference type="InterPro" id="IPR027256">
    <property type="entry name" value="P-typ_ATPase_IB"/>
</dbReference>
<dbReference type="SFLD" id="SFLDS00003">
    <property type="entry name" value="Haloacid_Dehalogenase"/>
    <property type="match status" value="1"/>
</dbReference>
<dbReference type="SFLD" id="SFLDG00002">
    <property type="entry name" value="C1.7:_P-type_atpase_like"/>
    <property type="match status" value="1"/>
</dbReference>
<dbReference type="GO" id="GO:0005507">
    <property type="term" value="F:copper ion binding"/>
    <property type="evidence" value="ECO:0007669"/>
    <property type="project" value="TreeGrafter"/>
</dbReference>
<dbReference type="Proteomes" id="UP000621560">
    <property type="component" value="Unassembled WGS sequence"/>
</dbReference>
<dbReference type="PROSITE" id="PS50846">
    <property type="entry name" value="HMA_2"/>
    <property type="match status" value="1"/>
</dbReference>
<dbReference type="NCBIfam" id="TIGR01525">
    <property type="entry name" value="ATPase-IB_hvy"/>
    <property type="match status" value="1"/>
</dbReference>
<dbReference type="Gene3D" id="2.70.150.10">
    <property type="entry name" value="Calcium-transporting ATPase, cytoplasmic transduction domain A"/>
    <property type="match status" value="1"/>
</dbReference>
<reference evidence="21" key="1">
    <citation type="submission" date="2020-09" db="EMBL/GenBank/DDBJ databases">
        <title>A novel bacterium of genus Paenibacillus, isolated from South China Sea.</title>
        <authorList>
            <person name="Huang H."/>
            <person name="Mo K."/>
            <person name="Hu Y."/>
        </authorList>
    </citation>
    <scope>NUCLEOTIDE SEQUENCE</scope>
    <source>
        <strain evidence="21">IB182496</strain>
    </source>
</reference>
<evidence type="ECO:0000259" key="20">
    <source>
        <dbReference type="PROSITE" id="PS50846"/>
    </source>
</evidence>
<dbReference type="PANTHER" id="PTHR43520:SF5">
    <property type="entry name" value="CATION-TRANSPORTING P-TYPE ATPASE-RELATED"/>
    <property type="match status" value="1"/>
</dbReference>
<dbReference type="EC" id="7.2.2.8" evidence="3"/>
<dbReference type="SUPFAM" id="SSF55008">
    <property type="entry name" value="HMA, heavy metal-associated domain"/>
    <property type="match status" value="1"/>
</dbReference>
<evidence type="ECO:0000313" key="22">
    <source>
        <dbReference type="Proteomes" id="UP000621560"/>
    </source>
</evidence>
<proteinExistence type="inferred from homology"/>
<dbReference type="InterPro" id="IPR023298">
    <property type="entry name" value="ATPase_P-typ_TM_dom_sf"/>
</dbReference>
<keyword evidence="6" id="KW-0597">Phosphoprotein</keyword>
<dbReference type="PRINTS" id="PR00120">
    <property type="entry name" value="HATPASE"/>
</dbReference>
<evidence type="ECO:0000256" key="7">
    <source>
        <dbReference type="ARBA" id="ARBA00022692"/>
    </source>
</evidence>
<evidence type="ECO:0000256" key="4">
    <source>
        <dbReference type="ARBA" id="ARBA00022448"/>
    </source>
</evidence>
<evidence type="ECO:0000256" key="9">
    <source>
        <dbReference type="ARBA" id="ARBA00022741"/>
    </source>
</evidence>
<dbReference type="GO" id="GO:0055070">
    <property type="term" value="P:copper ion homeostasis"/>
    <property type="evidence" value="ECO:0007669"/>
    <property type="project" value="TreeGrafter"/>
</dbReference>
<evidence type="ECO:0000256" key="16">
    <source>
        <dbReference type="ARBA" id="ARBA00023065"/>
    </source>
</evidence>
<dbReference type="InterPro" id="IPR059000">
    <property type="entry name" value="ATPase_P-type_domA"/>
</dbReference>
<feature type="transmembrane region" description="Helical" evidence="19">
    <location>
        <begin position="152"/>
        <end position="169"/>
    </location>
</feature>
<evidence type="ECO:0000256" key="8">
    <source>
        <dbReference type="ARBA" id="ARBA00022723"/>
    </source>
</evidence>
<keyword evidence="14 19" id="KW-1133">Transmembrane helix</keyword>
<keyword evidence="5 19" id="KW-1003">Cell membrane</keyword>
<evidence type="ECO:0000256" key="18">
    <source>
        <dbReference type="ARBA" id="ARBA00049289"/>
    </source>
</evidence>
<comment type="subcellular location">
    <subcellularLocation>
        <location evidence="1">Cell membrane</location>
        <topology evidence="1">Multi-pass membrane protein</topology>
    </subcellularLocation>
</comment>
<dbReference type="Gene3D" id="3.30.70.100">
    <property type="match status" value="1"/>
</dbReference>
<feature type="transmembrane region" description="Helical" evidence="19">
    <location>
        <begin position="392"/>
        <end position="415"/>
    </location>
</feature>
<dbReference type="InterPro" id="IPR006121">
    <property type="entry name" value="HMA_dom"/>
</dbReference>
<protein>
    <recommendedName>
        <fullName evidence="3">P-type Cu(+) transporter</fullName>
        <ecNumber evidence="3">7.2.2.8</ecNumber>
    </recommendedName>
</protein>
<evidence type="ECO:0000256" key="6">
    <source>
        <dbReference type="ARBA" id="ARBA00022553"/>
    </source>
</evidence>
<evidence type="ECO:0000256" key="15">
    <source>
        <dbReference type="ARBA" id="ARBA00023008"/>
    </source>
</evidence>
<feature type="transmembrane region" description="Helical" evidence="19">
    <location>
        <begin position="719"/>
        <end position="740"/>
    </location>
</feature>
<evidence type="ECO:0000256" key="12">
    <source>
        <dbReference type="ARBA" id="ARBA00022842"/>
    </source>
</evidence>
<dbReference type="Pfam" id="PF00122">
    <property type="entry name" value="E1-E2_ATPase"/>
    <property type="match status" value="1"/>
</dbReference>
<evidence type="ECO:0000256" key="1">
    <source>
        <dbReference type="ARBA" id="ARBA00004651"/>
    </source>
</evidence>
<feature type="transmembrane region" description="Helical" evidence="19">
    <location>
        <begin position="697"/>
        <end position="713"/>
    </location>
</feature>
<dbReference type="SUPFAM" id="SSF56784">
    <property type="entry name" value="HAD-like"/>
    <property type="match status" value="1"/>
</dbReference>
<dbReference type="NCBIfam" id="TIGR01511">
    <property type="entry name" value="ATPase-IB1_Cu"/>
    <property type="match status" value="1"/>
</dbReference>
<dbReference type="InterPro" id="IPR017969">
    <property type="entry name" value="Heavy-metal-associated_CS"/>
</dbReference>
<accession>A0A927BV39</accession>
<feature type="transmembrane region" description="Helical" evidence="19">
    <location>
        <begin position="88"/>
        <end position="110"/>
    </location>
</feature>
<comment type="caution">
    <text evidence="21">The sequence shown here is derived from an EMBL/GenBank/DDBJ whole genome shotgun (WGS) entry which is preliminary data.</text>
</comment>
<keyword evidence="17 19" id="KW-0472">Membrane</keyword>
<dbReference type="NCBIfam" id="TIGR01494">
    <property type="entry name" value="ATPase_P-type"/>
    <property type="match status" value="2"/>
</dbReference>
<evidence type="ECO:0000256" key="5">
    <source>
        <dbReference type="ARBA" id="ARBA00022475"/>
    </source>
</evidence>
<dbReference type="InterPro" id="IPR023214">
    <property type="entry name" value="HAD_sf"/>
</dbReference>
<keyword evidence="9 19" id="KW-0547">Nucleotide-binding</keyword>
<dbReference type="PRINTS" id="PR00119">
    <property type="entry name" value="CATATPASE"/>
</dbReference>
<dbReference type="InterPro" id="IPR008250">
    <property type="entry name" value="ATPase_P-typ_transduc_dom_A_sf"/>
</dbReference>
<keyword evidence="15" id="KW-0186">Copper</keyword>
<feature type="transmembrane region" description="Helical" evidence="19">
    <location>
        <begin position="122"/>
        <end position="140"/>
    </location>
</feature>
<evidence type="ECO:0000256" key="17">
    <source>
        <dbReference type="ARBA" id="ARBA00023136"/>
    </source>
</evidence>
<evidence type="ECO:0000256" key="3">
    <source>
        <dbReference type="ARBA" id="ARBA00012517"/>
    </source>
</evidence>
<dbReference type="InterPro" id="IPR044492">
    <property type="entry name" value="P_typ_ATPase_HD_dom"/>
</dbReference>
<dbReference type="AlphaFoldDB" id="A0A927BV39"/>
<dbReference type="Pfam" id="PF00702">
    <property type="entry name" value="Hydrolase"/>
    <property type="match status" value="1"/>
</dbReference>
<comment type="similarity">
    <text evidence="2 19">Belongs to the cation transport ATPase (P-type) (TC 3.A.3) family. Type IB subfamily.</text>
</comment>